<dbReference type="Gene3D" id="3.40.570.10">
    <property type="entry name" value="Extracellular Endonuclease, subunit A"/>
    <property type="match status" value="1"/>
</dbReference>
<reference evidence="3 4" key="1">
    <citation type="submission" date="2020-08" db="EMBL/GenBank/DDBJ databases">
        <title>Genome Sequencing of Nocardia wallacei strain FMUON74 and assembly.</title>
        <authorList>
            <person name="Toyokawa M."/>
            <person name="Uesaka K."/>
        </authorList>
    </citation>
    <scope>NUCLEOTIDE SEQUENCE [LARGE SCALE GENOMIC DNA]</scope>
    <source>
        <strain evidence="3 4">FMUON74</strain>
    </source>
</reference>
<dbReference type="RefSeq" id="WP_187688009.1">
    <property type="nucleotide sequence ID" value="NZ_AP023396.1"/>
</dbReference>
<feature type="compositionally biased region" description="Low complexity" evidence="1">
    <location>
        <begin position="155"/>
        <end position="168"/>
    </location>
</feature>
<dbReference type="InterPro" id="IPR044927">
    <property type="entry name" value="Endonuclea_NS_2"/>
</dbReference>
<dbReference type="Pfam" id="PF13930">
    <property type="entry name" value="Endonuclea_NS_2"/>
    <property type="match status" value="1"/>
</dbReference>
<dbReference type="AlphaFoldDB" id="A0A7G1KHV3"/>
<evidence type="ECO:0000313" key="3">
    <source>
        <dbReference type="EMBL" id="BCK54807.1"/>
    </source>
</evidence>
<organism evidence="3 4">
    <name type="scientific">Nocardia wallacei</name>
    <dbReference type="NCBI Taxonomy" id="480035"/>
    <lineage>
        <taxon>Bacteria</taxon>
        <taxon>Bacillati</taxon>
        <taxon>Actinomycetota</taxon>
        <taxon>Actinomycetes</taxon>
        <taxon>Mycobacteriales</taxon>
        <taxon>Nocardiaceae</taxon>
        <taxon>Nocardia</taxon>
    </lineage>
</organism>
<feature type="domain" description="Type VII secretion system protein EssD-like" evidence="2">
    <location>
        <begin position="311"/>
        <end position="421"/>
    </location>
</feature>
<feature type="region of interest" description="Disordered" evidence="1">
    <location>
        <begin position="100"/>
        <end position="168"/>
    </location>
</feature>
<dbReference type="PRINTS" id="PR01217">
    <property type="entry name" value="PRICHEXTENSN"/>
</dbReference>
<evidence type="ECO:0000256" key="1">
    <source>
        <dbReference type="SAM" id="MobiDB-lite"/>
    </source>
</evidence>
<name>A0A7G1KHV3_9NOCA</name>
<dbReference type="Proteomes" id="UP000516173">
    <property type="component" value="Chromosome"/>
</dbReference>
<feature type="compositionally biased region" description="Polar residues" evidence="1">
    <location>
        <begin position="101"/>
        <end position="111"/>
    </location>
</feature>
<feature type="compositionally biased region" description="Pro residues" evidence="1">
    <location>
        <begin position="119"/>
        <end position="154"/>
    </location>
</feature>
<evidence type="ECO:0000313" key="4">
    <source>
        <dbReference type="Proteomes" id="UP000516173"/>
    </source>
</evidence>
<proteinExistence type="predicted"/>
<gene>
    <name evidence="3" type="ORF">NWFMUON74_25790</name>
</gene>
<sequence length="442" mass="44748">MRDISVRLHPRTTTALLSAGTRAVRVLAVLLVWLIALAGLLAPAAMADPVDCQALIGQIQAHNAAAAAHNANPPNPKDPAAVAAYNAEAERGNAEAAVLNAQAQQCRSQGQDVPDVGGAPPPNTPGPAPAPGPAPGPAPAPPPAVKVPGPPAPAPGQGAPGLKASPAAPAAPVVTQPLPVPVRPSQILAPPSIRPGTAYNPATAAGATLKAPSPLPGSVATNPRFTPAPTEPMQAPGLPTPPGRPGMTGTQQEFFASAPRLLDVAKAVPAPSNSGNGQVYRLPDLTGTGATSNSGPALYAGPGNTRAVAGPLDPLGRPTGSYGYLDAAGAKSPRTGVPTVDVPGATGAYQRGHLWPNQYGGPGNVPQFLAPELGATNTGAMRVYEQYLGKVVRGEAEGVPVQNVTYVKVPVYTDDKVVPDYYLLQAWGDQGWNLPPTYVQNF</sequence>
<accession>A0A7G1KHV3</accession>
<dbReference type="InterPro" id="IPR044929">
    <property type="entry name" value="DNA/RNA_non-sp_Endonuclease_sf"/>
</dbReference>
<dbReference type="GeneID" id="80347132"/>
<dbReference type="EMBL" id="AP023396">
    <property type="protein sequence ID" value="BCK54807.1"/>
    <property type="molecule type" value="Genomic_DNA"/>
</dbReference>
<evidence type="ECO:0000259" key="2">
    <source>
        <dbReference type="Pfam" id="PF13930"/>
    </source>
</evidence>
<protein>
    <recommendedName>
        <fullName evidence="2">Type VII secretion system protein EssD-like domain-containing protein</fullName>
    </recommendedName>
</protein>
<keyword evidence="4" id="KW-1185">Reference proteome</keyword>
<dbReference type="KEGG" id="nwl:NWFMUON74_25790"/>